<proteinExistence type="predicted"/>
<organism evidence="2 3">
    <name type="scientific">Exophiala xenobiotica</name>
    <dbReference type="NCBI Taxonomy" id="348802"/>
    <lineage>
        <taxon>Eukaryota</taxon>
        <taxon>Fungi</taxon>
        <taxon>Dikarya</taxon>
        <taxon>Ascomycota</taxon>
        <taxon>Pezizomycotina</taxon>
        <taxon>Eurotiomycetes</taxon>
        <taxon>Chaetothyriomycetidae</taxon>
        <taxon>Chaetothyriales</taxon>
        <taxon>Herpotrichiellaceae</taxon>
        <taxon>Exophiala</taxon>
    </lineage>
</organism>
<dbReference type="PANTHER" id="PTHR43798:SF33">
    <property type="entry name" value="HYDROLASE, PUTATIVE (AFU_ORTHOLOGUE AFUA_2G14860)-RELATED"/>
    <property type="match status" value="1"/>
</dbReference>
<dbReference type="STRING" id="348802.A0A0D2EST9"/>
<name>A0A0D2EST9_9EURO</name>
<dbReference type="SUPFAM" id="SSF53474">
    <property type="entry name" value="alpha/beta-Hydrolases"/>
    <property type="match status" value="1"/>
</dbReference>
<accession>A0A0D2EST9</accession>
<dbReference type="InterPro" id="IPR029058">
    <property type="entry name" value="AB_hydrolase_fold"/>
</dbReference>
<dbReference type="RefSeq" id="XP_013311458.1">
    <property type="nucleotide sequence ID" value="XM_013456004.1"/>
</dbReference>
<protein>
    <recommendedName>
        <fullName evidence="1">AB hydrolase-1 domain-containing protein</fullName>
    </recommendedName>
</protein>
<dbReference type="HOGENOM" id="CLU_020336_50_1_1"/>
<evidence type="ECO:0000259" key="1">
    <source>
        <dbReference type="Pfam" id="PF00561"/>
    </source>
</evidence>
<dbReference type="PANTHER" id="PTHR43798">
    <property type="entry name" value="MONOACYLGLYCEROL LIPASE"/>
    <property type="match status" value="1"/>
</dbReference>
<dbReference type="EMBL" id="KN847322">
    <property type="protein sequence ID" value="KIW50874.1"/>
    <property type="molecule type" value="Genomic_DNA"/>
</dbReference>
<reference evidence="2 3" key="1">
    <citation type="submission" date="2015-01" db="EMBL/GenBank/DDBJ databases">
        <title>The Genome Sequence of Exophiala xenobiotica CBS118157.</title>
        <authorList>
            <consortium name="The Broad Institute Genomics Platform"/>
            <person name="Cuomo C."/>
            <person name="de Hoog S."/>
            <person name="Gorbushina A."/>
            <person name="Stielow B."/>
            <person name="Teixiera M."/>
            <person name="Abouelleil A."/>
            <person name="Chapman S.B."/>
            <person name="Priest M."/>
            <person name="Young S.K."/>
            <person name="Wortman J."/>
            <person name="Nusbaum C."/>
            <person name="Birren B."/>
        </authorList>
    </citation>
    <scope>NUCLEOTIDE SEQUENCE [LARGE SCALE GENOMIC DNA]</scope>
    <source>
        <strain evidence="2 3">CBS 118157</strain>
    </source>
</reference>
<dbReference type="InterPro" id="IPR000073">
    <property type="entry name" value="AB_hydrolase_1"/>
</dbReference>
<dbReference type="InterPro" id="IPR050266">
    <property type="entry name" value="AB_hydrolase_sf"/>
</dbReference>
<dbReference type="GO" id="GO:0016020">
    <property type="term" value="C:membrane"/>
    <property type="evidence" value="ECO:0007669"/>
    <property type="project" value="TreeGrafter"/>
</dbReference>
<evidence type="ECO:0000313" key="3">
    <source>
        <dbReference type="Proteomes" id="UP000054342"/>
    </source>
</evidence>
<dbReference type="Gene3D" id="3.40.50.1820">
    <property type="entry name" value="alpha/beta hydrolase"/>
    <property type="match status" value="1"/>
</dbReference>
<feature type="domain" description="AB hydrolase-1" evidence="1">
    <location>
        <begin position="34"/>
        <end position="279"/>
    </location>
</feature>
<evidence type="ECO:0000313" key="2">
    <source>
        <dbReference type="EMBL" id="KIW50874.1"/>
    </source>
</evidence>
<dbReference type="AlphaFoldDB" id="A0A0D2EST9"/>
<keyword evidence="3" id="KW-1185">Reference proteome</keyword>
<dbReference type="Pfam" id="PF00561">
    <property type="entry name" value="Abhydrolase_1"/>
    <property type="match status" value="1"/>
</dbReference>
<dbReference type="GeneID" id="25331563"/>
<sequence>MQYLEISPTLRINYTIHQPSPSSSSSASSPRSKPWVILINGLADAQTTWAAQVSAFTSAGYTVLTYDNRGIGLSSRPSRGDERWTAEDMASDLRALVTTLDIPRPYHVLGISMGGMIAQMYALNYCGGNDSSSLELLSLTLCCTYAAPGPFCTRMFGLWGDMARNMSVSDVMRDVLLWCFTPEWFADPAHQNELIEIEAEMAKTDEEMGRDAYLAQLNVITAFDTRKHVGKLAGLKVDVNVLIGERDILIPNVLSRELADLVEGSHWIVTEGGHACNWEYPDEFNKKALQGFKAAEERMGL</sequence>
<dbReference type="Proteomes" id="UP000054342">
    <property type="component" value="Unassembled WGS sequence"/>
</dbReference>
<dbReference type="OrthoDB" id="294702at2759"/>
<gene>
    <name evidence="2" type="ORF">PV05_09655</name>
</gene>